<dbReference type="InterPro" id="IPR001128">
    <property type="entry name" value="Cyt_P450"/>
</dbReference>
<keyword evidence="3 5" id="KW-0479">Metal-binding</keyword>
<keyword evidence="5" id="KW-0560">Oxidoreductase</keyword>
<name>A0A8H3EK78_9LECA</name>
<proteinExistence type="inferred from homology"/>
<evidence type="ECO:0000256" key="3">
    <source>
        <dbReference type="ARBA" id="ARBA00022723"/>
    </source>
</evidence>
<evidence type="ECO:0000313" key="6">
    <source>
        <dbReference type="EMBL" id="CAF9906888.1"/>
    </source>
</evidence>
<dbReference type="PANTHER" id="PTHR24304:SF2">
    <property type="entry name" value="24-HYDROXYCHOLESTEROL 7-ALPHA-HYDROXYLASE"/>
    <property type="match status" value="1"/>
</dbReference>
<dbReference type="Gene3D" id="1.10.630.10">
    <property type="entry name" value="Cytochrome P450"/>
    <property type="match status" value="1"/>
</dbReference>
<keyword evidence="4 5" id="KW-0408">Iron</keyword>
<dbReference type="EMBL" id="CAJPDT010000003">
    <property type="protein sequence ID" value="CAF9906888.1"/>
    <property type="molecule type" value="Genomic_DNA"/>
</dbReference>
<reference evidence="6" key="1">
    <citation type="submission" date="2021-03" db="EMBL/GenBank/DDBJ databases">
        <authorList>
            <person name="Tagirdzhanova G."/>
        </authorList>
    </citation>
    <scope>NUCLEOTIDE SEQUENCE</scope>
</reference>
<dbReference type="Pfam" id="PF00067">
    <property type="entry name" value="p450"/>
    <property type="match status" value="1"/>
</dbReference>
<protein>
    <recommendedName>
        <fullName evidence="8">Cytochrome P450</fullName>
    </recommendedName>
</protein>
<dbReference type="OrthoDB" id="3366823at2759"/>
<evidence type="ECO:0000313" key="7">
    <source>
        <dbReference type="Proteomes" id="UP000664534"/>
    </source>
</evidence>
<evidence type="ECO:0000256" key="4">
    <source>
        <dbReference type="ARBA" id="ARBA00023004"/>
    </source>
</evidence>
<keyword evidence="7" id="KW-1185">Reference proteome</keyword>
<dbReference type="InterPro" id="IPR050529">
    <property type="entry name" value="CYP450_sterol_14alpha_dmase"/>
</dbReference>
<accession>A0A8H3EK78</accession>
<evidence type="ECO:0000256" key="5">
    <source>
        <dbReference type="RuleBase" id="RU000461"/>
    </source>
</evidence>
<dbReference type="Proteomes" id="UP000664534">
    <property type="component" value="Unassembled WGS sequence"/>
</dbReference>
<evidence type="ECO:0000256" key="2">
    <source>
        <dbReference type="ARBA" id="ARBA00022617"/>
    </source>
</evidence>
<dbReference type="GO" id="GO:0016705">
    <property type="term" value="F:oxidoreductase activity, acting on paired donors, with incorporation or reduction of molecular oxygen"/>
    <property type="evidence" value="ECO:0007669"/>
    <property type="project" value="InterPro"/>
</dbReference>
<comment type="similarity">
    <text evidence="1 5">Belongs to the cytochrome P450 family.</text>
</comment>
<gene>
    <name evidence="6" type="ORF">IMSHALPRED_005384</name>
</gene>
<dbReference type="SUPFAM" id="SSF48264">
    <property type="entry name" value="Cytochrome P450"/>
    <property type="match status" value="1"/>
</dbReference>
<sequence>MAHLEERHWNSGIMEEHPVEKFWADRFLTYSRDTSSSPASTPSLPAVSSYIPPDPKFSLNGYSGSWIPFGGGSHQCPGRHWVKVQMLLSFAIISEAFEIELLAREEGLKVDTGKYGLGALMPAEKAGFRIRRKKTAV</sequence>
<dbReference type="GO" id="GO:0005506">
    <property type="term" value="F:iron ion binding"/>
    <property type="evidence" value="ECO:0007669"/>
    <property type="project" value="InterPro"/>
</dbReference>
<dbReference type="InterPro" id="IPR036396">
    <property type="entry name" value="Cyt_P450_sf"/>
</dbReference>
<keyword evidence="5" id="KW-0503">Monooxygenase</keyword>
<dbReference type="PANTHER" id="PTHR24304">
    <property type="entry name" value="CYTOCHROME P450 FAMILY 7"/>
    <property type="match status" value="1"/>
</dbReference>
<organism evidence="6 7">
    <name type="scientific">Imshaugia aleurites</name>
    <dbReference type="NCBI Taxonomy" id="172621"/>
    <lineage>
        <taxon>Eukaryota</taxon>
        <taxon>Fungi</taxon>
        <taxon>Dikarya</taxon>
        <taxon>Ascomycota</taxon>
        <taxon>Pezizomycotina</taxon>
        <taxon>Lecanoromycetes</taxon>
        <taxon>OSLEUM clade</taxon>
        <taxon>Lecanoromycetidae</taxon>
        <taxon>Lecanorales</taxon>
        <taxon>Lecanorineae</taxon>
        <taxon>Parmeliaceae</taxon>
        <taxon>Imshaugia</taxon>
    </lineage>
</organism>
<comment type="caution">
    <text evidence="6">The sequence shown here is derived from an EMBL/GenBank/DDBJ whole genome shotgun (WGS) entry which is preliminary data.</text>
</comment>
<dbReference type="PROSITE" id="PS00086">
    <property type="entry name" value="CYTOCHROME_P450"/>
    <property type="match status" value="1"/>
</dbReference>
<keyword evidence="2 5" id="KW-0349">Heme</keyword>
<evidence type="ECO:0000256" key="1">
    <source>
        <dbReference type="ARBA" id="ARBA00010617"/>
    </source>
</evidence>
<evidence type="ECO:0008006" key="8">
    <source>
        <dbReference type="Google" id="ProtNLM"/>
    </source>
</evidence>
<dbReference type="AlphaFoldDB" id="A0A8H3EK78"/>
<dbReference type="InterPro" id="IPR017972">
    <property type="entry name" value="Cyt_P450_CS"/>
</dbReference>
<dbReference type="GO" id="GO:0008395">
    <property type="term" value="F:steroid hydroxylase activity"/>
    <property type="evidence" value="ECO:0007669"/>
    <property type="project" value="TreeGrafter"/>
</dbReference>
<dbReference type="GO" id="GO:0020037">
    <property type="term" value="F:heme binding"/>
    <property type="evidence" value="ECO:0007669"/>
    <property type="project" value="InterPro"/>
</dbReference>